<dbReference type="EMBL" id="QICN01000006">
    <property type="protein sequence ID" value="PXV67197.1"/>
    <property type="molecule type" value="Genomic_DNA"/>
</dbReference>
<accession>A0A318ECJ7</accession>
<dbReference type="GO" id="GO:0005737">
    <property type="term" value="C:cytoplasm"/>
    <property type="evidence" value="ECO:0007669"/>
    <property type="project" value="UniProtKB-ARBA"/>
</dbReference>
<dbReference type="AlphaFoldDB" id="A0A318ECJ7"/>
<dbReference type="Proteomes" id="UP000248330">
    <property type="component" value="Unassembled WGS sequence"/>
</dbReference>
<name>A0A318ECJ7_9GAMM</name>
<dbReference type="PANTHER" id="PTHR13343">
    <property type="entry name" value="CREG1 PROTEIN"/>
    <property type="match status" value="1"/>
</dbReference>
<evidence type="ECO:0000259" key="1">
    <source>
        <dbReference type="Pfam" id="PF10615"/>
    </source>
</evidence>
<dbReference type="PANTHER" id="PTHR13343:SF17">
    <property type="entry name" value="CELLULAR REPRESSOR OF E1A-STIMULATED GENES, ISOFORM A"/>
    <property type="match status" value="1"/>
</dbReference>
<reference evidence="3 4" key="1">
    <citation type="submission" date="2018-04" db="EMBL/GenBank/DDBJ databases">
        <title>Genomic Encyclopedia of Type Strains, Phase IV (KMG-IV): sequencing the most valuable type-strain genomes for metagenomic binning, comparative biology and taxonomic classification.</title>
        <authorList>
            <person name="Goeker M."/>
        </authorList>
    </citation>
    <scope>NUCLEOTIDE SEQUENCE [LARGE SCALE GENOMIC DNA]</scope>
    <source>
        <strain evidence="3 4">DSM 104150</strain>
    </source>
</reference>
<comment type="caution">
    <text evidence="3">The sequence shown here is derived from an EMBL/GenBank/DDBJ whole genome shotgun (WGS) entry which is preliminary data.</text>
</comment>
<evidence type="ECO:0000313" key="4">
    <source>
        <dbReference type="Proteomes" id="UP000248330"/>
    </source>
</evidence>
<feature type="domain" description="CREG-like beta-barrel" evidence="2">
    <location>
        <begin position="5"/>
        <end position="144"/>
    </location>
</feature>
<dbReference type="InterPro" id="IPR019595">
    <property type="entry name" value="DUF2470"/>
</dbReference>
<organism evidence="3 4">
    <name type="scientific">Sinimarinibacterium flocculans</name>
    <dbReference type="NCBI Taxonomy" id="985250"/>
    <lineage>
        <taxon>Bacteria</taxon>
        <taxon>Pseudomonadati</taxon>
        <taxon>Pseudomonadota</taxon>
        <taxon>Gammaproteobacteria</taxon>
        <taxon>Nevskiales</taxon>
        <taxon>Nevskiaceae</taxon>
        <taxon>Sinimarinibacterium</taxon>
    </lineage>
</organism>
<dbReference type="Gene3D" id="2.30.110.10">
    <property type="entry name" value="Electron Transport, Fmn-binding Protein, Chain A"/>
    <property type="match status" value="1"/>
</dbReference>
<evidence type="ECO:0000313" key="3">
    <source>
        <dbReference type="EMBL" id="PXV67197.1"/>
    </source>
</evidence>
<protein>
    <submittedName>
        <fullName evidence="3">Uncharacterized protein</fullName>
    </submittedName>
</protein>
<feature type="domain" description="DUF2470" evidence="1">
    <location>
        <begin position="158"/>
        <end position="229"/>
    </location>
</feature>
<gene>
    <name evidence="3" type="ORF">C8D93_106174</name>
</gene>
<dbReference type="InterPro" id="IPR037119">
    <property type="entry name" value="Haem_oxidase_HugZ-like_sf"/>
</dbReference>
<dbReference type="SUPFAM" id="SSF50475">
    <property type="entry name" value="FMN-binding split barrel"/>
    <property type="match status" value="1"/>
</dbReference>
<keyword evidence="4" id="KW-1185">Reference proteome</keyword>
<proteinExistence type="predicted"/>
<dbReference type="Gene3D" id="3.20.180.10">
    <property type="entry name" value="PNP-oxidase-like"/>
    <property type="match status" value="1"/>
</dbReference>
<dbReference type="RefSeq" id="WP_110265512.1">
    <property type="nucleotide sequence ID" value="NZ_CAWNXA010000006.1"/>
</dbReference>
<dbReference type="Pfam" id="PF10615">
    <property type="entry name" value="DUF2470"/>
    <property type="match status" value="1"/>
</dbReference>
<dbReference type="InterPro" id="IPR012349">
    <property type="entry name" value="Split_barrel_FMN-bd"/>
</dbReference>
<evidence type="ECO:0000259" key="2">
    <source>
        <dbReference type="Pfam" id="PF13883"/>
    </source>
</evidence>
<dbReference type="Pfam" id="PF13883">
    <property type="entry name" value="CREG_beta-barrel"/>
    <property type="match status" value="1"/>
</dbReference>
<sequence length="240" mass="26270">MSNRTADAAHALYAASHQGILSTLSLELAGYPFGSVVSFAPDRAGLPVLLISSIAEHTRNLQADPRCSLIVTEPGDDGQALGRLTLVGDAEPVTTDGENVAARYYARFPQAADYHRTHDFAFWRLRPRKLRYIGGFGRIHWLDTTTVCRANPFDPAQEARMVAHMNADHADAMRDYCRLYGIDPGSARPRMSAIDADGCDLMLDKHLLRIGFEAPATTPDAVRKALVDLARRARAARSPA</sequence>
<dbReference type="InterPro" id="IPR055343">
    <property type="entry name" value="CREG_beta-barrel"/>
</dbReference>
<dbReference type="OrthoDB" id="9776211at2"/>